<dbReference type="Pfam" id="PF04825">
    <property type="entry name" value="Rad21_Rec8_N"/>
    <property type="match status" value="1"/>
</dbReference>
<name>A0A6P4I9V0_DROKI</name>
<reference evidence="3" key="2">
    <citation type="submission" date="2025-08" db="UniProtKB">
        <authorList>
            <consortium name="RefSeq"/>
        </authorList>
    </citation>
    <scope>IDENTIFICATION</scope>
    <source>
        <strain evidence="3">14028-0561.14</strain>
        <tissue evidence="3">Whole fly</tissue>
    </source>
</reference>
<keyword evidence="2" id="KW-1185">Reference proteome</keyword>
<dbReference type="OrthoDB" id="7865022at2759"/>
<gene>
    <name evidence="3" type="primary">c(2)M</name>
</gene>
<dbReference type="Proteomes" id="UP001652661">
    <property type="component" value="Chromosome 2L"/>
</dbReference>
<protein>
    <submittedName>
        <fullName evidence="3">Uncharacterized protein c(2)M isoform X1</fullName>
    </submittedName>
</protein>
<accession>A0A6P4I9V0</accession>
<reference evidence="2" key="1">
    <citation type="submission" date="2025-05" db="UniProtKB">
        <authorList>
            <consortium name="RefSeq"/>
        </authorList>
    </citation>
    <scope>NUCLEOTIDE SEQUENCE [LARGE SCALE GENOMIC DNA]</scope>
    <source>
        <strain evidence="2">14028-0561.14</strain>
    </source>
</reference>
<organism evidence="2 3">
    <name type="scientific">Drosophila kikkawai</name>
    <name type="common">Fruit fly</name>
    <dbReference type="NCBI Taxonomy" id="30033"/>
    <lineage>
        <taxon>Eukaryota</taxon>
        <taxon>Metazoa</taxon>
        <taxon>Ecdysozoa</taxon>
        <taxon>Arthropoda</taxon>
        <taxon>Hexapoda</taxon>
        <taxon>Insecta</taxon>
        <taxon>Pterygota</taxon>
        <taxon>Neoptera</taxon>
        <taxon>Endopterygota</taxon>
        <taxon>Diptera</taxon>
        <taxon>Brachycera</taxon>
        <taxon>Muscomorpha</taxon>
        <taxon>Ephydroidea</taxon>
        <taxon>Drosophilidae</taxon>
        <taxon>Drosophila</taxon>
        <taxon>Sophophora</taxon>
    </lineage>
</organism>
<evidence type="ECO:0000259" key="1">
    <source>
        <dbReference type="Pfam" id="PF04825"/>
    </source>
</evidence>
<evidence type="ECO:0000313" key="2">
    <source>
        <dbReference type="Proteomes" id="UP001652661"/>
    </source>
</evidence>
<proteinExistence type="predicted"/>
<dbReference type="InterPro" id="IPR006910">
    <property type="entry name" value="Rad21_Rec8_N"/>
</dbReference>
<evidence type="ECO:0000313" key="3">
    <source>
        <dbReference type="RefSeq" id="XP_017019348.1"/>
    </source>
</evidence>
<feature type="domain" description="Rad21/Rec8-like protein N-terminal" evidence="1">
    <location>
        <begin position="16"/>
        <end position="121"/>
    </location>
</feature>
<sequence length="589" mass="67845">MQDRTLDLNQYEDNLLESCWRVGRACRSRKALISSFSKTEIAAVDTVACCKQITSLVQKKTSEIQRSHSVASKHQLYHHFKDFAQLTCGVTSIYCRQVDMLLEDTKHLLDQIKGNSFDLVLTTKKSVLQTSRKRKAVITKKSKLMISKRLRLDESDLLSEPMQHYYANMLSECQVWQSECTQQVNLEKSIELPRNSTQVSSYHEITITEEFQIHEEQSNIYPSEGFGSSDEADLTYFHELYPRYSAKRRLTNRFSTDILPAKMPRLDADLFELDTSQEDSAISTTNYPAVDSRGIDESDITHIVCEPSLPLEFFEPPSRRMSFDDSTIETTHSVKITQPVTVDKNKSTNSRRKKLIIDKCIKYSRKKPREKTFLKEKVVAIPTSFERRKTAEDLLTKLNKKISVFPDVIKISPVTLTEDEQSEVTLRSIFGVDFTEDLVKEVFAPLKSRKIKEKNIVFQPVVPEEQEDINLTPPLLLPVVESNNNSSTLKYTIGYKDNNFDAYSVMMDLLMIWRNNPEIHGIDANKFILSFQDRIKASLAFNFLLYLTRDKFIKISTKPNSIEMDRIELGAESNRLIIEGSTQDLLQQF</sequence>
<dbReference type="AlphaFoldDB" id="A0A6P4I9V0"/>
<dbReference type="RefSeq" id="XP_017019348.1">
    <property type="nucleotide sequence ID" value="XM_017163859.2"/>
</dbReference>